<organism evidence="3 4">
    <name type="scientific">Euplotes crassus</name>
    <dbReference type="NCBI Taxonomy" id="5936"/>
    <lineage>
        <taxon>Eukaryota</taxon>
        <taxon>Sar</taxon>
        <taxon>Alveolata</taxon>
        <taxon>Ciliophora</taxon>
        <taxon>Intramacronucleata</taxon>
        <taxon>Spirotrichea</taxon>
        <taxon>Hypotrichia</taxon>
        <taxon>Euplotida</taxon>
        <taxon>Euplotidae</taxon>
        <taxon>Moneuplotes</taxon>
    </lineage>
</organism>
<evidence type="ECO:0000256" key="2">
    <source>
        <dbReference type="SAM" id="MobiDB-lite"/>
    </source>
</evidence>
<feature type="compositionally biased region" description="Basic and acidic residues" evidence="2">
    <location>
        <begin position="244"/>
        <end position="262"/>
    </location>
</feature>
<dbReference type="Proteomes" id="UP001295684">
    <property type="component" value="Unassembled WGS sequence"/>
</dbReference>
<name>A0AAD1XQJ9_EUPCR</name>
<feature type="coiled-coil region" evidence="1">
    <location>
        <begin position="138"/>
        <end position="165"/>
    </location>
</feature>
<dbReference type="EMBL" id="CAMPGE010018707">
    <property type="protein sequence ID" value="CAI2377100.1"/>
    <property type="molecule type" value="Genomic_DNA"/>
</dbReference>
<dbReference type="AlphaFoldDB" id="A0AAD1XQJ9"/>
<gene>
    <name evidence="3" type="ORF">ECRASSUSDP1_LOCUS18482</name>
</gene>
<proteinExistence type="predicted"/>
<keyword evidence="4" id="KW-1185">Reference proteome</keyword>
<feature type="region of interest" description="Disordered" evidence="2">
    <location>
        <begin position="244"/>
        <end position="332"/>
    </location>
</feature>
<keyword evidence="1" id="KW-0175">Coiled coil</keyword>
<evidence type="ECO:0000313" key="3">
    <source>
        <dbReference type="EMBL" id="CAI2377100.1"/>
    </source>
</evidence>
<feature type="compositionally biased region" description="Basic residues" evidence="2">
    <location>
        <begin position="284"/>
        <end position="297"/>
    </location>
</feature>
<comment type="caution">
    <text evidence="3">The sequence shown here is derived from an EMBL/GenBank/DDBJ whole genome shotgun (WGS) entry which is preliminary data.</text>
</comment>
<evidence type="ECO:0000256" key="1">
    <source>
        <dbReference type="SAM" id="Coils"/>
    </source>
</evidence>
<accession>A0AAD1XQJ9</accession>
<protein>
    <submittedName>
        <fullName evidence="3">Uncharacterized protein</fullName>
    </submittedName>
</protein>
<feature type="region of interest" description="Disordered" evidence="2">
    <location>
        <begin position="1"/>
        <end position="22"/>
    </location>
</feature>
<evidence type="ECO:0000313" key="4">
    <source>
        <dbReference type="Proteomes" id="UP001295684"/>
    </source>
</evidence>
<reference evidence="3" key="1">
    <citation type="submission" date="2023-07" db="EMBL/GenBank/DDBJ databases">
        <authorList>
            <consortium name="AG Swart"/>
            <person name="Singh M."/>
            <person name="Singh A."/>
            <person name="Seah K."/>
            <person name="Emmerich C."/>
        </authorList>
    </citation>
    <scope>NUCLEOTIDE SEQUENCE</scope>
    <source>
        <strain evidence="3">DP1</strain>
    </source>
</reference>
<sequence>MGKKILDKKQQEVGKDKNLPDKGFTKRLSALKFNNFNQKIDKEKSNPRWEPVFISKRKLGISNLNQVRQKLKANPSWMDTFKISNRNWANCGCISRVYRSFKKFIVCRRRNGDKNKGWGLNVSFKSPLISNLYSIEYNRRDSREINMLKENNLQVENKCKEIQENSEKFKYTPKITSYDRSEEDKDQIELQKAMSDSDIKIGSMKKEHREKRTISVPIDHNSYSQLGCTPSLINQHEQFCTRQSEEIEEKSYHSNRNGKVEGEDFSVESPYFPTQMEKSFPAQKHSRSRKSCKKPRPKKDYSNPDYLRYKMKKYLEQQKHNRKHNTHRSEEELEIMSLLFLEKSLKEVLD</sequence>